<evidence type="ECO:0000259" key="1">
    <source>
        <dbReference type="Pfam" id="PF01935"/>
    </source>
</evidence>
<reference evidence="2 3" key="1">
    <citation type="journal article" date="2018" name="Syst. Appl. Microbiol.">
        <title>A new symbiotic nanoarchaeote (Candidatus Nanoclepta minutus) and its host (Zestosphaera tikiterensis gen. nov., sp. nov.) from a New Zealand hot spring.</title>
        <authorList>
            <person name="St John E."/>
            <person name="Liu Y."/>
            <person name="Podar M."/>
            <person name="Stott M.B."/>
            <person name="Meneghin J."/>
            <person name="Chen Z."/>
            <person name="Lagutin K."/>
            <person name="Mitchell K."/>
            <person name="Reysenbach A.L."/>
        </authorList>
    </citation>
    <scope>NUCLEOTIDE SEQUENCE [LARGE SCALE GENOMIC DNA]</scope>
    <source>
        <strain evidence="2">NZ3</strain>
    </source>
</reference>
<dbReference type="Proteomes" id="UP000244093">
    <property type="component" value="Unassembled WGS sequence"/>
</dbReference>
<evidence type="ECO:0000313" key="2">
    <source>
        <dbReference type="EMBL" id="PUA33121.1"/>
    </source>
</evidence>
<organism evidence="2 3">
    <name type="scientific">Zestosphaera tikiterensis</name>
    <dbReference type="NCBI Taxonomy" id="1973259"/>
    <lineage>
        <taxon>Archaea</taxon>
        <taxon>Thermoproteota</taxon>
        <taxon>Thermoprotei</taxon>
        <taxon>Desulfurococcales</taxon>
        <taxon>Desulfurococcaceae</taxon>
        <taxon>Zestosphaera</taxon>
    </lineage>
</organism>
<dbReference type="Pfam" id="PF01935">
    <property type="entry name" value="DUF87"/>
    <property type="match status" value="1"/>
</dbReference>
<dbReference type="InterPro" id="IPR002789">
    <property type="entry name" value="HerA_central"/>
</dbReference>
<dbReference type="SUPFAM" id="SSF52540">
    <property type="entry name" value="P-loop containing nucleoside triphosphate hydrolases"/>
    <property type="match status" value="1"/>
</dbReference>
<feature type="domain" description="Helicase HerA central" evidence="1">
    <location>
        <begin position="27"/>
        <end position="213"/>
    </location>
</feature>
<gene>
    <name evidence="2" type="ORF">B7O98_01395</name>
</gene>
<dbReference type="InterPro" id="IPR051162">
    <property type="entry name" value="T4SS_component"/>
</dbReference>
<comment type="caution">
    <text evidence="2">The sequence shown here is derived from an EMBL/GenBank/DDBJ whole genome shotgun (WGS) entry which is preliminary data.</text>
</comment>
<dbReference type="EMBL" id="NBVN01000002">
    <property type="protein sequence ID" value="PUA33121.1"/>
    <property type="molecule type" value="Genomic_DNA"/>
</dbReference>
<dbReference type="PANTHER" id="PTHR30121:SF11">
    <property type="entry name" value="AAA+ ATPASE DOMAIN-CONTAINING PROTEIN"/>
    <property type="match status" value="1"/>
</dbReference>
<dbReference type="AlphaFoldDB" id="A0A2R7Y6G1"/>
<name>A0A2R7Y6G1_9CREN</name>
<protein>
    <recommendedName>
        <fullName evidence="1">Helicase HerA central domain-containing protein</fullName>
    </recommendedName>
</protein>
<dbReference type="Gene3D" id="3.40.50.300">
    <property type="entry name" value="P-loop containing nucleotide triphosphate hydrolases"/>
    <property type="match status" value="2"/>
</dbReference>
<sequence>MVWKPTLTSLPLTLSPYSRNGLSKEVFVGYAKTSPKFKVYISGDDLAKHAVIVGSTGSGKTTTAAHIATQASKQGRTLILDWFGEYQNLLRRGKVFKPCRESPIPLLVDDVVDLINIFEEVLQLTPAQSYIMLKALDGVIPANLSVLEDVIEGFEVEARWMLESKLALLRRLQDLSRGRNYISRDSKLVETISKSEEPVIVDLSQLKDFNVKKLSVLLTLKAVEVSKMKHLLNDQVYVFVEEAHNVVNSNTDLVGRLMSEVRKLGIAIVLVTQSPLILNYRMLNNANVKVVHTLKSREDIELIVKSLGLSEDLRAVIPKLGVGEAIVDAPGQEPVIVEVKPSL</sequence>
<proteinExistence type="predicted"/>
<dbReference type="PANTHER" id="PTHR30121">
    <property type="entry name" value="UNCHARACTERIZED PROTEIN YJGR-RELATED"/>
    <property type="match status" value="1"/>
</dbReference>
<accession>A0A2R7Y6G1</accession>
<evidence type="ECO:0000313" key="3">
    <source>
        <dbReference type="Proteomes" id="UP000244093"/>
    </source>
</evidence>
<dbReference type="InterPro" id="IPR027417">
    <property type="entry name" value="P-loop_NTPase"/>
</dbReference>